<dbReference type="InterPro" id="IPR056795">
    <property type="entry name" value="PAC1-like_LisH-like_dom"/>
</dbReference>
<evidence type="ECO:0000256" key="8">
    <source>
        <dbReference type="ARBA" id="ARBA00023054"/>
    </source>
</evidence>
<keyword evidence="1 11" id="KW-0813">Transport</keyword>
<evidence type="ECO:0000256" key="9">
    <source>
        <dbReference type="ARBA" id="ARBA00023212"/>
    </source>
</evidence>
<dbReference type="EMBL" id="CAJFCV020000003">
    <property type="protein sequence ID" value="CAG9108059.1"/>
    <property type="molecule type" value="Genomic_DNA"/>
</dbReference>
<dbReference type="InterPro" id="IPR001680">
    <property type="entry name" value="WD40_rpt"/>
</dbReference>
<keyword evidence="10 11" id="KW-0131">Cell cycle</keyword>
<keyword evidence="6" id="KW-0677">Repeat</keyword>
<reference evidence="14" key="1">
    <citation type="submission" date="2020-09" db="EMBL/GenBank/DDBJ databases">
        <authorList>
            <person name="Kikuchi T."/>
        </authorList>
    </citation>
    <scope>NUCLEOTIDE SEQUENCE</scope>
    <source>
        <strain evidence="14">Ka4C1</strain>
    </source>
</reference>
<dbReference type="CDD" id="cd00200">
    <property type="entry name" value="WD40"/>
    <property type="match status" value="1"/>
</dbReference>
<feature type="repeat" description="WD" evidence="12">
    <location>
        <begin position="152"/>
        <end position="184"/>
    </location>
</feature>
<feature type="repeat" description="WD" evidence="12">
    <location>
        <begin position="318"/>
        <end position="341"/>
    </location>
</feature>
<accession>A0A7I8WJH6</accession>
<dbReference type="PROSITE" id="PS50896">
    <property type="entry name" value="LISH"/>
    <property type="match status" value="1"/>
</dbReference>
<evidence type="ECO:0000256" key="6">
    <source>
        <dbReference type="ARBA" id="ARBA00022737"/>
    </source>
</evidence>
<dbReference type="SMART" id="SM00320">
    <property type="entry name" value="WD40"/>
    <property type="match status" value="7"/>
</dbReference>
<evidence type="ECO:0000256" key="12">
    <source>
        <dbReference type="PROSITE-ProRule" id="PRU00221"/>
    </source>
</evidence>
<evidence type="ECO:0000256" key="10">
    <source>
        <dbReference type="ARBA" id="ARBA00023306"/>
    </source>
</evidence>
<dbReference type="Proteomes" id="UP000659654">
    <property type="component" value="Unassembled WGS sequence"/>
</dbReference>
<comment type="domain">
    <text evidence="11">Dimerization mediated by the LisH domain may be required to activate dynein.</text>
</comment>
<dbReference type="SMR" id="A0A7I8WJH6"/>
<sequence>MDGVNKISVTLSGTQAEELNSALAEYLQRNGYQKTFETFVDESGATVKNDVQHVGLMEKKWSMTLRLQQRIINLEKRIQELESGGIIAPRHKDLKSSATWIPRPPEKLTLNGHRDSVMKVVFHPTYSVLLSCSEDHTIKIWDLETGQLERSFKAHLSTIQDLCFDATGNRFASCSADASIKIWDFGDSYDCLKTLRGHSHTVSSVVFVPNKSWILSASRDGTIRLWDTTTGFCTQTFEEHEDWVRRVCIDQQGQLFASCSNDKSIIVWCLNTKKPLSKLIGHTHVIECVLFVPQEHNNKIAGDHMKKYANEHDVKPTLIISAGRDRVIKIWDALSGACLMDLEGHDNWIRDMVLHPSGAYLISVADDKCMRVWSMEETQRCRVINAHDHFIYSVDFHKRLPYVATGCTDSTIKMASFRKGALLMGTVVKINRIGLKQIPCAQIRCRQNQFSEHLKMYFAKPNDLWALDKDVNVKLGDTVLIGPIEHKDRPTTTVSHVVKRVVMPYGNTMDPITKKRIYQSEFVEDQKIRRDLINEATEPYEQDSIGFETRHLETKEKVERLKQQ</sequence>
<dbReference type="GO" id="GO:0051012">
    <property type="term" value="P:microtubule sliding"/>
    <property type="evidence" value="ECO:0007669"/>
    <property type="project" value="UniProtKB-UniRule"/>
</dbReference>
<evidence type="ECO:0000256" key="4">
    <source>
        <dbReference type="ARBA" id="ARBA00022618"/>
    </source>
</evidence>
<gene>
    <name evidence="14" type="ORF">BXYJ_LOCUS6583</name>
</gene>
<dbReference type="Gene3D" id="2.130.10.10">
    <property type="entry name" value="YVTN repeat-like/Quinoprotein amine dehydrogenase"/>
    <property type="match status" value="1"/>
</dbReference>
<dbReference type="InterPro" id="IPR020472">
    <property type="entry name" value="WD40_PAC1"/>
</dbReference>
<dbReference type="InterPro" id="IPR019775">
    <property type="entry name" value="WD40_repeat_CS"/>
</dbReference>
<dbReference type="SUPFAM" id="SSF50249">
    <property type="entry name" value="Nucleic acid-binding proteins"/>
    <property type="match status" value="1"/>
</dbReference>
<comment type="subunit">
    <text evidence="11">May be a component of a dynein regulatory complex composed of at least lis-1 and nud-2. Interacts with nud-2.</text>
</comment>
<evidence type="ECO:0000256" key="11">
    <source>
        <dbReference type="HAMAP-Rule" id="MF_03141"/>
    </source>
</evidence>
<dbReference type="AlphaFoldDB" id="A0A7I8WJH6"/>
<dbReference type="GO" id="GO:0005737">
    <property type="term" value="C:cytoplasm"/>
    <property type="evidence" value="ECO:0007669"/>
    <property type="project" value="UniProtKB-UniRule"/>
</dbReference>
<dbReference type="GO" id="GO:0005874">
    <property type="term" value="C:microtubule"/>
    <property type="evidence" value="ECO:0007669"/>
    <property type="project" value="UniProtKB-KW"/>
</dbReference>
<dbReference type="GO" id="GO:0005875">
    <property type="term" value="C:microtubule associated complex"/>
    <property type="evidence" value="ECO:0007669"/>
    <property type="project" value="UniProtKB-UniRule"/>
</dbReference>
<keyword evidence="3 12" id="KW-0853">WD repeat</keyword>
<dbReference type="GO" id="GO:0051301">
    <property type="term" value="P:cell division"/>
    <property type="evidence" value="ECO:0007669"/>
    <property type="project" value="UniProtKB-KW"/>
</dbReference>
<keyword evidence="8 11" id="KW-0175">Coiled coil</keyword>
<dbReference type="SUPFAM" id="SSF50978">
    <property type="entry name" value="WD40 repeat-like"/>
    <property type="match status" value="1"/>
</dbReference>
<dbReference type="PROSITE" id="PS50294">
    <property type="entry name" value="WD_REPEATS_REGION"/>
    <property type="match status" value="5"/>
</dbReference>
<evidence type="ECO:0000256" key="2">
    <source>
        <dbReference type="ARBA" id="ARBA00022490"/>
    </source>
</evidence>
<dbReference type="EMBL" id="CAJFDI010000003">
    <property type="protein sequence ID" value="CAD5221248.1"/>
    <property type="molecule type" value="Genomic_DNA"/>
</dbReference>
<dbReference type="InterPro" id="IPR017252">
    <property type="entry name" value="Dynein_regulator_LIS1"/>
</dbReference>
<protein>
    <recommendedName>
        <fullName evidence="11">Lissencephaly-1 homolog</fullName>
    </recommendedName>
</protein>
<feature type="repeat" description="WD" evidence="12">
    <location>
        <begin position="110"/>
        <end position="151"/>
    </location>
</feature>
<keyword evidence="15" id="KW-1185">Reference proteome</keyword>
<dbReference type="PANTHER" id="PTHR22847:SF637">
    <property type="entry name" value="WD REPEAT DOMAIN 5B"/>
    <property type="match status" value="1"/>
</dbReference>
<name>A0A7I8WJH6_BURXY</name>
<dbReference type="InterPro" id="IPR012340">
    <property type="entry name" value="NA-bd_OB-fold"/>
</dbReference>
<keyword evidence="7 11" id="KW-0498">Mitosis</keyword>
<evidence type="ECO:0000313" key="15">
    <source>
        <dbReference type="Proteomes" id="UP000659654"/>
    </source>
</evidence>
<evidence type="ECO:0000256" key="5">
    <source>
        <dbReference type="ARBA" id="ARBA00022701"/>
    </source>
</evidence>
<dbReference type="InterPro" id="IPR037190">
    <property type="entry name" value="LIS1_N"/>
</dbReference>
<organism evidence="14 15">
    <name type="scientific">Bursaphelenchus xylophilus</name>
    <name type="common">Pinewood nematode worm</name>
    <name type="synonym">Aphelenchoides xylophilus</name>
    <dbReference type="NCBI Taxonomy" id="6326"/>
    <lineage>
        <taxon>Eukaryota</taxon>
        <taxon>Metazoa</taxon>
        <taxon>Ecdysozoa</taxon>
        <taxon>Nematoda</taxon>
        <taxon>Chromadorea</taxon>
        <taxon>Rhabditida</taxon>
        <taxon>Tylenchina</taxon>
        <taxon>Tylenchomorpha</taxon>
        <taxon>Aphelenchoidea</taxon>
        <taxon>Aphelenchoididae</taxon>
        <taxon>Bursaphelenchus</taxon>
    </lineage>
</organism>
<dbReference type="GO" id="GO:0005813">
    <property type="term" value="C:centrosome"/>
    <property type="evidence" value="ECO:0007669"/>
    <property type="project" value="UniProtKB-SubCell"/>
</dbReference>
<evidence type="ECO:0000256" key="1">
    <source>
        <dbReference type="ARBA" id="ARBA00022448"/>
    </source>
</evidence>
<keyword evidence="4 11" id="KW-0132">Cell division</keyword>
<evidence type="ECO:0000256" key="7">
    <source>
        <dbReference type="ARBA" id="ARBA00022776"/>
    </source>
</evidence>
<comment type="caution">
    <text evidence="14">The sequence shown here is derived from an EMBL/GenBank/DDBJ whole genome shotgun (WGS) entry which is preliminary data.</text>
</comment>
<dbReference type="Gene3D" id="2.40.50.140">
    <property type="entry name" value="Nucleic acid-binding proteins"/>
    <property type="match status" value="1"/>
</dbReference>
<dbReference type="SMART" id="SM00667">
    <property type="entry name" value="LisH"/>
    <property type="match status" value="1"/>
</dbReference>
<dbReference type="Proteomes" id="UP000582659">
    <property type="component" value="Unassembled WGS sequence"/>
</dbReference>
<dbReference type="HAMAP" id="MF_03141">
    <property type="entry name" value="lis1"/>
    <property type="match status" value="1"/>
</dbReference>
<dbReference type="GO" id="GO:1990234">
    <property type="term" value="C:transferase complex"/>
    <property type="evidence" value="ECO:0007669"/>
    <property type="project" value="UniProtKB-ARBA"/>
</dbReference>
<dbReference type="GO" id="GO:0070840">
    <property type="term" value="F:dynein complex binding"/>
    <property type="evidence" value="ECO:0007669"/>
    <property type="project" value="UniProtKB-UniRule"/>
</dbReference>
<dbReference type="Pfam" id="PF00400">
    <property type="entry name" value="WD40"/>
    <property type="match status" value="7"/>
</dbReference>
<dbReference type="PANTHER" id="PTHR22847">
    <property type="entry name" value="WD40 REPEAT PROTEIN"/>
    <property type="match status" value="1"/>
</dbReference>
<keyword evidence="2 11" id="KW-0963">Cytoplasm</keyword>
<comment type="function">
    <text evidence="11">Positively regulates the activity of the minus-end directed microtubule motor protein dynein. May enhance dynein-mediated microtubule sliding by targeting dynein to the microtubule plus end. Required for several dynein- and microtubule-dependent processes.</text>
</comment>
<dbReference type="Gene3D" id="1.20.960.30">
    <property type="match status" value="1"/>
</dbReference>
<keyword evidence="5 11" id="KW-0493">Microtubule</keyword>
<dbReference type="PROSITE" id="PS50082">
    <property type="entry name" value="WD_REPEATS_2"/>
    <property type="match status" value="6"/>
</dbReference>
<feature type="repeat" description="WD" evidence="12">
    <location>
        <begin position="237"/>
        <end position="278"/>
    </location>
</feature>
<comment type="subcellular location">
    <subcellularLocation>
        <location evidence="11">Cytoplasm</location>
        <location evidence="11">Cytoskeleton</location>
    </subcellularLocation>
    <subcellularLocation>
        <location evidence="11">Cytoplasm</location>
        <location evidence="11">Cytoskeleton</location>
        <location evidence="11">Microtubule organizing center</location>
        <location evidence="11">Centrosome</location>
    </subcellularLocation>
    <text evidence="11">Localizes to the plus end of microtubules and to the centrosome.</text>
</comment>
<feature type="repeat" description="WD" evidence="12">
    <location>
        <begin position="342"/>
        <end position="383"/>
    </location>
</feature>
<dbReference type="PRINTS" id="PR00320">
    <property type="entry name" value="GPROTEINBRPT"/>
</dbReference>
<feature type="repeat" description="WD" evidence="12">
    <location>
        <begin position="195"/>
        <end position="236"/>
    </location>
</feature>
<dbReference type="SUPFAM" id="SSF109925">
    <property type="entry name" value="Lissencephaly-1 protein (Lis-1, PAF-AH alpha) N-terminal domain"/>
    <property type="match status" value="1"/>
</dbReference>
<evidence type="ECO:0000256" key="3">
    <source>
        <dbReference type="ARBA" id="ARBA00022574"/>
    </source>
</evidence>
<evidence type="ECO:0000313" key="14">
    <source>
        <dbReference type="EMBL" id="CAD5221248.1"/>
    </source>
</evidence>
<dbReference type="InterPro" id="IPR036322">
    <property type="entry name" value="WD40_repeat_dom_sf"/>
</dbReference>
<dbReference type="InterPro" id="IPR006594">
    <property type="entry name" value="LisH"/>
</dbReference>
<dbReference type="OrthoDB" id="674604at2759"/>
<proteinExistence type="inferred from homology"/>
<comment type="similarity">
    <text evidence="11">Belongs to the WD repeat LIS1/nudF family.</text>
</comment>
<keyword evidence="9 11" id="KW-0206">Cytoskeleton</keyword>
<dbReference type="PROSITE" id="PS00678">
    <property type="entry name" value="WD_REPEATS_1"/>
    <property type="match status" value="2"/>
</dbReference>
<dbReference type="Pfam" id="PF24951">
    <property type="entry name" value="LisH_PAC1"/>
    <property type="match status" value="1"/>
</dbReference>
<feature type="domain" description="PAC1-like LisH-like dimerisation" evidence="13">
    <location>
        <begin position="15"/>
        <end position="44"/>
    </location>
</feature>
<dbReference type="InterPro" id="IPR015943">
    <property type="entry name" value="WD40/YVTN_repeat-like_dom_sf"/>
</dbReference>
<evidence type="ECO:0000259" key="13">
    <source>
        <dbReference type="Pfam" id="PF24951"/>
    </source>
</evidence>
<dbReference type="GO" id="GO:0000132">
    <property type="term" value="P:establishment of mitotic spindle orientation"/>
    <property type="evidence" value="ECO:0007669"/>
    <property type="project" value="UniProtKB-UniRule"/>
</dbReference>